<dbReference type="InterPro" id="IPR003646">
    <property type="entry name" value="SH3-like_bac-type"/>
</dbReference>
<keyword evidence="2" id="KW-1133">Transmembrane helix</keyword>
<feature type="region of interest" description="Disordered" evidence="1">
    <location>
        <begin position="42"/>
        <end position="138"/>
    </location>
</feature>
<dbReference type="AlphaFoldDB" id="A0A5M9QR23"/>
<dbReference type="PANTHER" id="PTHR34408:SF1">
    <property type="entry name" value="GLYCOSYL HYDROLASE FAMILY 19 DOMAIN-CONTAINING PROTEIN HI_1415"/>
    <property type="match status" value="1"/>
</dbReference>
<dbReference type="RefSeq" id="WP_150336929.1">
    <property type="nucleotide sequence ID" value="NZ_JAERIX010000026.1"/>
</dbReference>
<evidence type="ECO:0000256" key="1">
    <source>
        <dbReference type="SAM" id="MobiDB-lite"/>
    </source>
</evidence>
<evidence type="ECO:0000313" key="5">
    <source>
        <dbReference type="Proteomes" id="UP000323707"/>
    </source>
</evidence>
<feature type="compositionally biased region" description="Polar residues" evidence="1">
    <location>
        <begin position="43"/>
        <end position="52"/>
    </location>
</feature>
<accession>A0A5M9QR23</accession>
<dbReference type="Proteomes" id="UP000323707">
    <property type="component" value="Unassembled WGS sequence"/>
</dbReference>
<comment type="caution">
    <text evidence="4">The sequence shown here is derived from an EMBL/GenBank/DDBJ whole genome shotgun (WGS) entry which is preliminary data.</text>
</comment>
<feature type="domain" description="SH3b" evidence="3">
    <location>
        <begin position="141"/>
        <end position="200"/>
    </location>
</feature>
<sequence>MKSLIKTYALPLLVLFIGGGLYYVVFSKSVQSRLGTKGESTAALDSSLITPESSPPSASPQGEIYTTEQDTLHLPSAGKEPSIDSSTEQGAPQELDPLDSTPSSDGALAASDGSSAPESGTGSIEPEPTTQAQSEPEPKLEAIYYSKATNLNIRAIPKTSGRIVGRLALGQSVVVVEIENEWAKLDSGGWVSLALLSPTQPSERLYVVIPNTLNIRQSPESGAPVVGALYKGQKVQVQTTQDEWARLDSGGWVSLRLIKAL</sequence>
<evidence type="ECO:0000313" key="4">
    <source>
        <dbReference type="EMBL" id="KAA8710820.1"/>
    </source>
</evidence>
<feature type="domain" description="SH3b" evidence="3">
    <location>
        <begin position="203"/>
        <end position="261"/>
    </location>
</feature>
<evidence type="ECO:0000256" key="2">
    <source>
        <dbReference type="SAM" id="Phobius"/>
    </source>
</evidence>
<keyword evidence="2" id="KW-0812">Transmembrane</keyword>
<organism evidence="4 5">
    <name type="scientific">Helicobacter canis</name>
    <dbReference type="NCBI Taxonomy" id="29419"/>
    <lineage>
        <taxon>Bacteria</taxon>
        <taxon>Pseudomonadati</taxon>
        <taxon>Campylobacterota</taxon>
        <taxon>Epsilonproteobacteria</taxon>
        <taxon>Campylobacterales</taxon>
        <taxon>Helicobacteraceae</taxon>
        <taxon>Helicobacter</taxon>
    </lineage>
</organism>
<feature type="compositionally biased region" description="Polar residues" evidence="1">
    <location>
        <begin position="59"/>
        <end position="69"/>
    </location>
</feature>
<feature type="compositionally biased region" description="Polar residues" evidence="1">
    <location>
        <begin position="117"/>
        <end position="134"/>
    </location>
</feature>
<keyword evidence="2" id="KW-0472">Membrane</keyword>
<dbReference type="PANTHER" id="PTHR34408">
    <property type="entry name" value="FAMILY PROTEIN, PUTATIVE-RELATED"/>
    <property type="match status" value="1"/>
</dbReference>
<dbReference type="SMART" id="SM00287">
    <property type="entry name" value="SH3b"/>
    <property type="match status" value="2"/>
</dbReference>
<feature type="transmembrane region" description="Helical" evidence="2">
    <location>
        <begin position="7"/>
        <end position="26"/>
    </location>
</feature>
<name>A0A5M9QR23_9HELI</name>
<evidence type="ECO:0000259" key="3">
    <source>
        <dbReference type="SMART" id="SM00287"/>
    </source>
</evidence>
<dbReference type="InterPro" id="IPR052354">
    <property type="entry name" value="Cell_Wall_Dynamics_Protein"/>
</dbReference>
<gene>
    <name evidence="4" type="ORF">F4V45_02600</name>
</gene>
<reference evidence="4 5" key="1">
    <citation type="submission" date="2019-09" db="EMBL/GenBank/DDBJ databases">
        <title>Draft genome sequence of various Type strains from the CCUG.</title>
        <authorList>
            <person name="Pineiro-Iglesias B."/>
            <person name="Tunovic T."/>
            <person name="Unosson C."/>
            <person name="Inganas E."/>
            <person name="Ohlen M."/>
            <person name="Cardew S."/>
            <person name="Jensie-Markopoulos S."/>
            <person name="Salva-Serra F."/>
            <person name="Jaen-Luchoro D."/>
            <person name="Karlsson R."/>
            <person name="Svensson-Stadler L."/>
            <person name="Chun J."/>
            <person name="Moore E."/>
        </authorList>
    </citation>
    <scope>NUCLEOTIDE SEQUENCE [LARGE SCALE GENOMIC DNA]</scope>
    <source>
        <strain evidence="4 5">CCUG 32756T</strain>
    </source>
</reference>
<dbReference type="Pfam" id="PF08239">
    <property type="entry name" value="SH3_3"/>
    <property type="match status" value="2"/>
</dbReference>
<proteinExistence type="predicted"/>
<feature type="compositionally biased region" description="Low complexity" evidence="1">
    <location>
        <begin position="103"/>
        <end position="116"/>
    </location>
</feature>
<dbReference type="Gene3D" id="2.30.30.40">
    <property type="entry name" value="SH3 Domains"/>
    <property type="match status" value="2"/>
</dbReference>
<dbReference type="EMBL" id="VXKE01000006">
    <property type="protein sequence ID" value="KAA8710820.1"/>
    <property type="molecule type" value="Genomic_DNA"/>
</dbReference>
<protein>
    <submittedName>
        <fullName evidence="4">SH3 domain-containing protein</fullName>
    </submittedName>
</protein>